<comment type="similarity">
    <text evidence="1 3">Belongs to the type-B carboxylesterase/lipase family.</text>
</comment>
<feature type="chain" id="PRO_5041777697" description="Carboxylic ester hydrolase" evidence="3">
    <location>
        <begin position="26"/>
        <end position="241"/>
    </location>
</feature>
<dbReference type="EMBL" id="LGRX02002985">
    <property type="protein sequence ID" value="KAK3283186.1"/>
    <property type="molecule type" value="Genomic_DNA"/>
</dbReference>
<comment type="caution">
    <text evidence="5">The sequence shown here is derived from an EMBL/GenBank/DDBJ whole genome shotgun (WGS) entry which is preliminary data.</text>
</comment>
<dbReference type="GO" id="GO:0016787">
    <property type="term" value="F:hydrolase activity"/>
    <property type="evidence" value="ECO:0007669"/>
    <property type="project" value="UniProtKB-KW"/>
</dbReference>
<dbReference type="PROSITE" id="PS00122">
    <property type="entry name" value="CARBOXYLESTERASE_B_1"/>
    <property type="match status" value="1"/>
</dbReference>
<evidence type="ECO:0000259" key="4">
    <source>
        <dbReference type="Pfam" id="PF00135"/>
    </source>
</evidence>
<dbReference type="PANTHER" id="PTHR11559">
    <property type="entry name" value="CARBOXYLESTERASE"/>
    <property type="match status" value="1"/>
</dbReference>
<feature type="domain" description="Carboxylesterase type B" evidence="4">
    <location>
        <begin position="30"/>
        <end position="238"/>
    </location>
</feature>
<evidence type="ECO:0000256" key="3">
    <source>
        <dbReference type="RuleBase" id="RU361235"/>
    </source>
</evidence>
<organism evidence="5 6">
    <name type="scientific">Cymbomonas tetramitiformis</name>
    <dbReference type="NCBI Taxonomy" id="36881"/>
    <lineage>
        <taxon>Eukaryota</taxon>
        <taxon>Viridiplantae</taxon>
        <taxon>Chlorophyta</taxon>
        <taxon>Pyramimonadophyceae</taxon>
        <taxon>Pyramimonadales</taxon>
        <taxon>Pyramimonadaceae</taxon>
        <taxon>Cymbomonas</taxon>
    </lineage>
</organism>
<dbReference type="AlphaFoldDB" id="A0AAE0LF73"/>
<feature type="signal peptide" evidence="3">
    <location>
        <begin position="1"/>
        <end position="25"/>
    </location>
</feature>
<dbReference type="PROSITE" id="PS00941">
    <property type="entry name" value="CARBOXYLESTERASE_B_2"/>
    <property type="match status" value="1"/>
</dbReference>
<name>A0AAE0LF73_9CHLO</name>
<reference evidence="5 6" key="1">
    <citation type="journal article" date="2015" name="Genome Biol. Evol.">
        <title>Comparative Genomics of a Bacterivorous Green Alga Reveals Evolutionary Causalities and Consequences of Phago-Mixotrophic Mode of Nutrition.</title>
        <authorList>
            <person name="Burns J.A."/>
            <person name="Paasch A."/>
            <person name="Narechania A."/>
            <person name="Kim E."/>
        </authorList>
    </citation>
    <scope>NUCLEOTIDE SEQUENCE [LARGE SCALE GENOMIC DNA]</scope>
    <source>
        <strain evidence="5 6">PLY_AMNH</strain>
    </source>
</reference>
<sequence length="241" mass="25867">MHCLPHKSILKALTLLCATLARARGLLQEATVVQTPNGPIKGLELPNGGRTWLGVPFAEPPVGDLRFRPPSLLKNHWSNVKDCFLPKATCPQLHLQKHIYKGSEDCLFLNVWSPPGASSESAKGVLLWIYGGAFEIGDGYSGGSYDGEALSAHTGKVVVTFNYRLGIFGFLAHPALKAEDKDGTTGNYGLQDQRFAMQWVQENIAHFGGNPNEVTIFGESAGGMSVCYHISSLASAGLGTV</sequence>
<feature type="non-terminal residue" evidence="5">
    <location>
        <position position="241"/>
    </location>
</feature>
<dbReference type="InterPro" id="IPR029058">
    <property type="entry name" value="AB_hydrolase_fold"/>
</dbReference>
<keyword evidence="6" id="KW-1185">Reference proteome</keyword>
<dbReference type="Gene3D" id="3.40.50.1820">
    <property type="entry name" value="alpha/beta hydrolase"/>
    <property type="match status" value="1"/>
</dbReference>
<evidence type="ECO:0000313" key="5">
    <source>
        <dbReference type="EMBL" id="KAK3283186.1"/>
    </source>
</evidence>
<keyword evidence="2 3" id="KW-0378">Hydrolase</keyword>
<dbReference type="Pfam" id="PF00135">
    <property type="entry name" value="COesterase"/>
    <property type="match status" value="1"/>
</dbReference>
<dbReference type="InterPro" id="IPR050309">
    <property type="entry name" value="Type-B_Carboxylest/Lipase"/>
</dbReference>
<evidence type="ECO:0000313" key="6">
    <source>
        <dbReference type="Proteomes" id="UP001190700"/>
    </source>
</evidence>
<gene>
    <name evidence="5" type="ORF">CYMTET_9103</name>
</gene>
<protein>
    <recommendedName>
        <fullName evidence="3">Carboxylic ester hydrolase</fullName>
        <ecNumber evidence="3">3.1.1.-</ecNumber>
    </recommendedName>
</protein>
<dbReference type="Proteomes" id="UP001190700">
    <property type="component" value="Unassembled WGS sequence"/>
</dbReference>
<dbReference type="InterPro" id="IPR002018">
    <property type="entry name" value="CarbesteraseB"/>
</dbReference>
<keyword evidence="3" id="KW-0732">Signal</keyword>
<dbReference type="InterPro" id="IPR019826">
    <property type="entry name" value="Carboxylesterase_B_AS"/>
</dbReference>
<proteinExistence type="inferred from homology"/>
<dbReference type="EC" id="3.1.1.-" evidence="3"/>
<evidence type="ECO:0000256" key="1">
    <source>
        <dbReference type="ARBA" id="ARBA00005964"/>
    </source>
</evidence>
<evidence type="ECO:0000256" key="2">
    <source>
        <dbReference type="ARBA" id="ARBA00022801"/>
    </source>
</evidence>
<dbReference type="SUPFAM" id="SSF53474">
    <property type="entry name" value="alpha/beta-Hydrolases"/>
    <property type="match status" value="1"/>
</dbReference>
<dbReference type="InterPro" id="IPR019819">
    <property type="entry name" value="Carboxylesterase_B_CS"/>
</dbReference>
<accession>A0AAE0LF73</accession>